<dbReference type="KEGG" id="fki:FK004_04095"/>
<dbReference type="EMBL" id="CP020919">
    <property type="protein sequence ID" value="AWG24473.1"/>
    <property type="molecule type" value="Genomic_DNA"/>
</dbReference>
<dbReference type="OrthoDB" id="1446480at2"/>
<dbReference type="AlphaFoldDB" id="A0A2S1LL22"/>
<organism evidence="1 2">
    <name type="scientific">Flavobacterium kingsejongi</name>
    <dbReference type="NCBI Taxonomy" id="1678728"/>
    <lineage>
        <taxon>Bacteria</taxon>
        <taxon>Pseudomonadati</taxon>
        <taxon>Bacteroidota</taxon>
        <taxon>Flavobacteriia</taxon>
        <taxon>Flavobacteriales</taxon>
        <taxon>Flavobacteriaceae</taxon>
        <taxon>Flavobacterium</taxon>
    </lineage>
</organism>
<gene>
    <name evidence="1" type="ORF">FK004_04095</name>
</gene>
<reference evidence="1 2" key="1">
    <citation type="submission" date="2017-04" db="EMBL/GenBank/DDBJ databases">
        <title>Complete genome sequence of Flavobacterium kingsejong AJ004.</title>
        <authorList>
            <person name="Lee P.C."/>
        </authorList>
    </citation>
    <scope>NUCLEOTIDE SEQUENCE [LARGE SCALE GENOMIC DNA]</scope>
    <source>
        <strain evidence="1 2">AJ004</strain>
    </source>
</reference>
<dbReference type="Proteomes" id="UP000244677">
    <property type="component" value="Chromosome"/>
</dbReference>
<dbReference type="RefSeq" id="WP_108736112.1">
    <property type="nucleotide sequence ID" value="NZ_CP020919.1"/>
</dbReference>
<accession>A0A2S1LL22</accession>
<evidence type="ECO:0000313" key="2">
    <source>
        <dbReference type="Proteomes" id="UP000244677"/>
    </source>
</evidence>
<evidence type="ECO:0000313" key="1">
    <source>
        <dbReference type="EMBL" id="AWG24473.1"/>
    </source>
</evidence>
<keyword evidence="2" id="KW-1185">Reference proteome</keyword>
<protein>
    <submittedName>
        <fullName evidence="1">Uncharacterized protein</fullName>
    </submittedName>
</protein>
<sequence length="145" mass="16458">MKTITLLVLTLFLAKGCGSTGLKKEGDTISIEYEALTRGTYNKIITKRDTVITIKDREMKNPIQRTLSTNDWNTILKLMSEINLETVADLKAPTKERFHDGAMMANITVIYRDKIYKSTTFDHGHPPKEIEKLVEKIIATSDLNK</sequence>
<name>A0A2S1LL22_9FLAO</name>
<proteinExistence type="predicted"/>